<dbReference type="PANTHER" id="PTHR13802:SF52">
    <property type="entry name" value="MUCIN-4"/>
    <property type="match status" value="1"/>
</dbReference>
<evidence type="ECO:0000256" key="2">
    <source>
        <dbReference type="ARBA" id="ARBA00023136"/>
    </source>
</evidence>
<evidence type="ECO:0000259" key="7">
    <source>
        <dbReference type="PROSITE" id="PS50026"/>
    </source>
</evidence>
<dbReference type="PROSITE" id="PS01186">
    <property type="entry name" value="EGF_2"/>
    <property type="match status" value="1"/>
</dbReference>
<feature type="transmembrane region" description="Helical" evidence="6">
    <location>
        <begin position="205"/>
        <end position="235"/>
    </location>
</feature>
<comment type="subcellular location">
    <subcellularLocation>
        <location evidence="1">Membrane</location>
    </subcellularLocation>
</comment>
<keyword evidence="9" id="KW-1185">Reference proteome</keyword>
<dbReference type="SMART" id="SM00181">
    <property type="entry name" value="EGF"/>
    <property type="match status" value="2"/>
</dbReference>
<dbReference type="Proteomes" id="UP000007879">
    <property type="component" value="Unassembled WGS sequence"/>
</dbReference>
<dbReference type="AlphaFoldDB" id="A0A1X7T2Q3"/>
<dbReference type="InterPro" id="IPR056619">
    <property type="entry name" value="C8-3_MUC4"/>
</dbReference>
<sequence>MGIFNGDMNDDMTPRGSTEPLPLDSTLQTIHERFGITWIISDPSDSLFFYDFPKRWSTYYDPSFTPVYEPEFTDASLEEKANEICGNDNFCKFDIAATGRTEIGEATLNGGKIFEAIVNLSQPIICDPPCVHGACVSTDVCACGEGYEGSTCDSIVTTECIQNPCNGGDCQYHAGSYICTCLPGLTGDFCEENIPTTTVDDADNVGLAVGLTVGILIPLVIVTMIAVIVLVLVIVRHKRSKKESERKYTDQQEMKQVPKNVYN</sequence>
<dbReference type="OrthoDB" id="10004439at2759"/>
<reference evidence="9" key="1">
    <citation type="journal article" date="2010" name="Nature">
        <title>The Amphimedon queenslandica genome and the evolution of animal complexity.</title>
        <authorList>
            <person name="Srivastava M."/>
            <person name="Simakov O."/>
            <person name="Chapman J."/>
            <person name="Fahey B."/>
            <person name="Gauthier M.E."/>
            <person name="Mitros T."/>
            <person name="Richards G.S."/>
            <person name="Conaco C."/>
            <person name="Dacre M."/>
            <person name="Hellsten U."/>
            <person name="Larroux C."/>
            <person name="Putnam N.H."/>
            <person name="Stanke M."/>
            <person name="Adamska M."/>
            <person name="Darling A."/>
            <person name="Degnan S.M."/>
            <person name="Oakley T.H."/>
            <person name="Plachetzki D.C."/>
            <person name="Zhai Y."/>
            <person name="Adamski M."/>
            <person name="Calcino A."/>
            <person name="Cummins S.F."/>
            <person name="Goodstein D.M."/>
            <person name="Harris C."/>
            <person name="Jackson D.J."/>
            <person name="Leys S.P."/>
            <person name="Shu S."/>
            <person name="Woodcroft B.J."/>
            <person name="Vervoort M."/>
            <person name="Kosik K.S."/>
            <person name="Manning G."/>
            <person name="Degnan B.M."/>
            <person name="Rokhsar D.S."/>
        </authorList>
    </citation>
    <scope>NUCLEOTIDE SEQUENCE [LARGE SCALE GENOMIC DNA]</scope>
</reference>
<dbReference type="InterPro" id="IPR051495">
    <property type="entry name" value="Epithelial_Barrier/Signaling"/>
</dbReference>
<dbReference type="KEGG" id="aqu:109590142"/>
<organism evidence="8">
    <name type="scientific">Amphimedon queenslandica</name>
    <name type="common">Sponge</name>
    <dbReference type="NCBI Taxonomy" id="400682"/>
    <lineage>
        <taxon>Eukaryota</taxon>
        <taxon>Metazoa</taxon>
        <taxon>Porifera</taxon>
        <taxon>Demospongiae</taxon>
        <taxon>Heteroscleromorpha</taxon>
        <taxon>Haplosclerida</taxon>
        <taxon>Niphatidae</taxon>
        <taxon>Amphimedon</taxon>
    </lineage>
</organism>
<feature type="region of interest" description="Disordered" evidence="5">
    <location>
        <begin position="1"/>
        <end position="23"/>
    </location>
</feature>
<evidence type="ECO:0000313" key="8">
    <source>
        <dbReference type="EnsemblMetazoa" id="Aqu2.1.08760_001"/>
    </source>
</evidence>
<dbReference type="InterPro" id="IPR000742">
    <property type="entry name" value="EGF"/>
</dbReference>
<evidence type="ECO:0000313" key="9">
    <source>
        <dbReference type="Proteomes" id="UP000007879"/>
    </source>
</evidence>
<gene>
    <name evidence="8" type="primary">109590142</name>
</gene>
<proteinExistence type="predicted"/>
<evidence type="ECO:0000256" key="1">
    <source>
        <dbReference type="ARBA" id="ARBA00004370"/>
    </source>
</evidence>
<dbReference type="InParanoid" id="A0A1X7T2Q3"/>
<dbReference type="CDD" id="cd00054">
    <property type="entry name" value="EGF_CA"/>
    <property type="match status" value="1"/>
</dbReference>
<feature type="region of interest" description="Disordered" evidence="5">
    <location>
        <begin position="244"/>
        <end position="263"/>
    </location>
</feature>
<keyword evidence="2 6" id="KW-0472">Membrane</keyword>
<evidence type="ECO:0000256" key="5">
    <source>
        <dbReference type="SAM" id="MobiDB-lite"/>
    </source>
</evidence>
<reference evidence="8" key="2">
    <citation type="submission" date="2017-05" db="UniProtKB">
        <authorList>
            <consortium name="EnsemblMetazoa"/>
        </authorList>
    </citation>
    <scope>IDENTIFICATION</scope>
</reference>
<name>A0A1X7T2Q3_AMPQE</name>
<dbReference type="PROSITE" id="PS00022">
    <property type="entry name" value="EGF_1"/>
    <property type="match status" value="2"/>
</dbReference>
<keyword evidence="6" id="KW-1133">Transmembrane helix</keyword>
<dbReference type="EnsemblMetazoa" id="Aqu2.1.08760_001">
    <property type="protein sequence ID" value="Aqu2.1.08760_001"/>
    <property type="gene ID" value="Aqu2.1.08760"/>
</dbReference>
<feature type="domain" description="EGF-like" evidence="7">
    <location>
        <begin position="156"/>
        <end position="191"/>
    </location>
</feature>
<keyword evidence="4" id="KW-0245">EGF-like domain</keyword>
<dbReference type="GO" id="GO:0016020">
    <property type="term" value="C:membrane"/>
    <property type="evidence" value="ECO:0007669"/>
    <property type="project" value="UniProtKB-SubCell"/>
</dbReference>
<evidence type="ECO:0000256" key="4">
    <source>
        <dbReference type="PROSITE-ProRule" id="PRU00076"/>
    </source>
</evidence>
<dbReference type="EnsemblMetazoa" id="XM_020006071.1">
    <property type="protein sequence ID" value="XP_019861630.1"/>
    <property type="gene ID" value="LOC109590142"/>
</dbReference>
<dbReference type="PROSITE" id="PS50026">
    <property type="entry name" value="EGF_3"/>
    <property type="match status" value="1"/>
</dbReference>
<dbReference type="Gene3D" id="2.10.25.10">
    <property type="entry name" value="Laminin"/>
    <property type="match status" value="2"/>
</dbReference>
<keyword evidence="6" id="KW-0812">Transmembrane</keyword>
<dbReference type="Pfam" id="PF23263">
    <property type="entry name" value="C8-3_MUC4"/>
    <property type="match status" value="1"/>
</dbReference>
<accession>A0A1X7T2Q3</accession>
<dbReference type="SUPFAM" id="SSF57196">
    <property type="entry name" value="EGF/Laminin"/>
    <property type="match status" value="1"/>
</dbReference>
<dbReference type="eggNOG" id="KOG1219">
    <property type="taxonomic scope" value="Eukaryota"/>
</dbReference>
<evidence type="ECO:0000256" key="3">
    <source>
        <dbReference type="ARBA" id="ARBA00023157"/>
    </source>
</evidence>
<protein>
    <recommendedName>
        <fullName evidence="7">EGF-like domain-containing protein</fullName>
    </recommendedName>
</protein>
<dbReference type="PANTHER" id="PTHR13802">
    <property type="entry name" value="MUCIN 4-RELATED"/>
    <property type="match status" value="1"/>
</dbReference>
<feature type="disulfide bond" evidence="4">
    <location>
        <begin position="160"/>
        <end position="170"/>
    </location>
</feature>
<feature type="compositionally biased region" description="Basic and acidic residues" evidence="5">
    <location>
        <begin position="244"/>
        <end position="253"/>
    </location>
</feature>
<feature type="disulfide bond" evidence="4">
    <location>
        <begin position="181"/>
        <end position="190"/>
    </location>
</feature>
<comment type="caution">
    <text evidence="4">Lacks conserved residue(s) required for the propagation of feature annotation.</text>
</comment>
<dbReference type="eggNOG" id="KOG4291">
    <property type="taxonomic scope" value="Eukaryota"/>
</dbReference>
<keyword evidence="3 4" id="KW-1015">Disulfide bond</keyword>
<evidence type="ECO:0000256" key="6">
    <source>
        <dbReference type="SAM" id="Phobius"/>
    </source>
</evidence>